<feature type="transmembrane region" description="Helical" evidence="1">
    <location>
        <begin position="229"/>
        <end position="254"/>
    </location>
</feature>
<accession>A0A2N6CVD4</accession>
<feature type="transmembrane region" description="Helical" evidence="1">
    <location>
        <begin position="21"/>
        <end position="44"/>
    </location>
</feature>
<keyword evidence="1" id="KW-0472">Membrane</keyword>
<gene>
    <name evidence="2" type="ORF">C0630_12220</name>
</gene>
<dbReference type="STRING" id="1111735.GCA_000428045_00740"/>
<name>A0A2N6CVD4_9GAMM</name>
<dbReference type="InterPro" id="IPR007059">
    <property type="entry name" value="DmsC"/>
</dbReference>
<organism evidence="2 3">
    <name type="scientific">Sedimenticola selenatireducens</name>
    <dbReference type="NCBI Taxonomy" id="191960"/>
    <lineage>
        <taxon>Bacteria</taxon>
        <taxon>Pseudomonadati</taxon>
        <taxon>Pseudomonadota</taxon>
        <taxon>Gammaproteobacteria</taxon>
        <taxon>Chromatiales</taxon>
        <taxon>Sedimenticolaceae</taxon>
        <taxon>Sedimenticola</taxon>
    </lineage>
</organism>
<evidence type="ECO:0000313" key="3">
    <source>
        <dbReference type="Proteomes" id="UP000235015"/>
    </source>
</evidence>
<feature type="transmembrane region" description="Helical" evidence="1">
    <location>
        <begin position="147"/>
        <end position="169"/>
    </location>
</feature>
<keyword evidence="1" id="KW-1133">Transmembrane helix</keyword>
<feature type="transmembrane region" description="Helical" evidence="1">
    <location>
        <begin position="176"/>
        <end position="195"/>
    </location>
</feature>
<keyword evidence="1" id="KW-0812">Transmembrane</keyword>
<proteinExistence type="predicted"/>
<evidence type="ECO:0000256" key="1">
    <source>
        <dbReference type="SAM" id="Phobius"/>
    </source>
</evidence>
<feature type="transmembrane region" description="Helical" evidence="1">
    <location>
        <begin position="50"/>
        <end position="73"/>
    </location>
</feature>
<protein>
    <submittedName>
        <fullName evidence="2">Phenylacetyl-CoA:acceptor oxidoreductase</fullName>
    </submittedName>
</protein>
<evidence type="ECO:0000313" key="2">
    <source>
        <dbReference type="EMBL" id="PLX61158.1"/>
    </source>
</evidence>
<dbReference type="Proteomes" id="UP000235015">
    <property type="component" value="Unassembled WGS sequence"/>
</dbReference>
<comment type="caution">
    <text evidence="2">The sequence shown here is derived from an EMBL/GenBank/DDBJ whole genome shotgun (WGS) entry which is preliminary data.</text>
</comment>
<reference evidence="2 3" key="1">
    <citation type="submission" date="2017-11" db="EMBL/GenBank/DDBJ databases">
        <title>Genome-resolved metagenomics identifies genetic mobility, metabolic interactions, and unexpected diversity in perchlorate-reducing communities.</title>
        <authorList>
            <person name="Barnum T.P."/>
            <person name="Figueroa I.A."/>
            <person name="Carlstrom C.I."/>
            <person name="Lucas L.N."/>
            <person name="Engelbrektson A.L."/>
            <person name="Coates J.D."/>
        </authorList>
    </citation>
    <scope>NUCLEOTIDE SEQUENCE [LARGE SCALE GENOMIC DNA]</scope>
    <source>
        <strain evidence="2">BM301</strain>
    </source>
</reference>
<dbReference type="Pfam" id="PF04976">
    <property type="entry name" value="DmsC"/>
    <property type="match status" value="1"/>
</dbReference>
<dbReference type="GO" id="GO:0019645">
    <property type="term" value="P:anaerobic electron transport chain"/>
    <property type="evidence" value="ECO:0007669"/>
    <property type="project" value="InterPro"/>
</dbReference>
<dbReference type="EMBL" id="PKUN01000021">
    <property type="protein sequence ID" value="PLX61158.1"/>
    <property type="molecule type" value="Genomic_DNA"/>
</dbReference>
<dbReference type="GO" id="GO:0016020">
    <property type="term" value="C:membrane"/>
    <property type="evidence" value="ECO:0007669"/>
    <property type="project" value="InterPro"/>
</dbReference>
<feature type="transmembrane region" description="Helical" evidence="1">
    <location>
        <begin position="94"/>
        <end position="127"/>
    </location>
</feature>
<dbReference type="AlphaFoldDB" id="A0A2N6CVD4"/>
<dbReference type="RefSeq" id="WP_273439760.1">
    <property type="nucleotide sequence ID" value="NZ_PKUN01000021.1"/>
</dbReference>
<dbReference type="Gene3D" id="1.20.1630.10">
    <property type="entry name" value="Formate dehydrogenase/DMSO reductase domain"/>
    <property type="match status" value="1"/>
</dbReference>
<sequence length="291" mass="31286">MMNGITSTNPISSRVQRNWDWRAAGNFVGGGSGSGLILWAALLSPLGYDVIPLLLTGLALVAGGLFCVWLEIGRPWRALNVLKHVSSSWMSREAWVAPLLFLSGLATWLFTPLLLWPTALLAGAFLYSQSRILRADKGIPAWRHPRAGLLVVVTGLTEGAGLLVLLLPLLDQPQPLAWGALLILLALRAFAWRHYRDGLAEAKAPLASQKRLAAIDTGFFWGGHLLPGLLLGLALVVPAVATVAGTIALLTGAWMKYTLITRAAFTQGFTMQHLPVRGQPSANAAVRKRVA</sequence>